<keyword evidence="2" id="KW-0812">Transmembrane</keyword>
<dbReference type="Proteomes" id="UP000278327">
    <property type="component" value="Unassembled WGS sequence"/>
</dbReference>
<gene>
    <name evidence="3" type="ORF">DMP10_02095</name>
</gene>
<keyword evidence="2" id="KW-0472">Membrane</keyword>
<evidence type="ECO:0000256" key="2">
    <source>
        <dbReference type="SAM" id="Phobius"/>
    </source>
</evidence>
<proteinExistence type="predicted"/>
<feature type="transmembrane region" description="Helical" evidence="2">
    <location>
        <begin position="6"/>
        <end position="27"/>
    </location>
</feature>
<protein>
    <submittedName>
        <fullName evidence="3">DUF948 domain-containing protein</fullName>
    </submittedName>
</protein>
<evidence type="ECO:0000256" key="1">
    <source>
        <dbReference type="SAM" id="MobiDB-lite"/>
    </source>
</evidence>
<comment type="caution">
    <text evidence="3">The sequence shown here is derived from an EMBL/GenBank/DDBJ whole genome shotgun (WGS) entry which is preliminary data.</text>
</comment>
<keyword evidence="2" id="KW-1133">Transmembrane helix</keyword>
<dbReference type="EMBL" id="QICA01000002">
    <property type="protein sequence ID" value="RNL39730.1"/>
    <property type="molecule type" value="Genomic_DNA"/>
</dbReference>
<sequence>MDFAGIVDIALPVIYVLVGAVLVWFVVELALTIRSTRSTIDDAHKELTPTLKNVEKITAQVDPLIAHVDALVTDQIDPLLTRVNEIAEEAKPAVGRVDPLVERLSLTVDAANLELMRVDQILEDVTQITDSVSKAAGAVDTVTSAPIDLVNSLTGKLRSKFKPRYASDESVSLGAAADASAAAKVGRAPERGATVADAVSAMGDAARAVVAEGKDRRAAVKAANAASQERAHDFEDQLSGTAGTIADAAVANADTDTDAPAAPTATAPADPAAAASPAISPNAAAAQADPAPVGNSPYTVQ</sequence>
<dbReference type="AlphaFoldDB" id="A0A3N0AYR4"/>
<feature type="region of interest" description="Disordered" evidence="1">
    <location>
        <begin position="256"/>
        <end position="301"/>
    </location>
</feature>
<dbReference type="RefSeq" id="WP_123257161.1">
    <property type="nucleotide sequence ID" value="NZ_JAMTCE010000005.1"/>
</dbReference>
<feature type="compositionally biased region" description="Low complexity" evidence="1">
    <location>
        <begin position="256"/>
        <end position="293"/>
    </location>
</feature>
<evidence type="ECO:0000313" key="4">
    <source>
        <dbReference type="Proteomes" id="UP000278327"/>
    </source>
</evidence>
<organism evidence="3 4">
    <name type="scientific">Adlercreutzia equolifaciens subsp. celatus DSM 18785</name>
    <dbReference type="NCBI Taxonomy" id="1121021"/>
    <lineage>
        <taxon>Bacteria</taxon>
        <taxon>Bacillati</taxon>
        <taxon>Actinomycetota</taxon>
        <taxon>Coriobacteriia</taxon>
        <taxon>Eggerthellales</taxon>
        <taxon>Eggerthellaceae</taxon>
        <taxon>Adlercreutzia</taxon>
    </lineage>
</organism>
<name>A0A3N0AYR4_9ACTN</name>
<reference evidence="3 4" key="1">
    <citation type="journal article" date="2019" name="Microbiol. Resour. Announc.">
        <title>Draft Genome Sequences of Type Strains of Gordonibacter faecihominis, Paraeggerthella hongkongensis, Parvibacter caecicola,Slackia equolifaciens, Slackia faecicanis, and Slackia isoflavoniconvertens.</title>
        <authorList>
            <person name="Danylec N."/>
            <person name="Stoll D.A."/>
            <person name="Dotsch A."/>
            <person name="Huch M."/>
        </authorList>
    </citation>
    <scope>NUCLEOTIDE SEQUENCE [LARGE SCALE GENOMIC DNA]</scope>
    <source>
        <strain evidence="3 4">DSM 18785</strain>
    </source>
</reference>
<evidence type="ECO:0000313" key="3">
    <source>
        <dbReference type="EMBL" id="RNL39730.1"/>
    </source>
</evidence>
<keyword evidence="4" id="KW-1185">Reference proteome</keyword>
<accession>A0A3N0AYR4</accession>